<dbReference type="EMBL" id="RCZA01000004">
    <property type="protein sequence ID" value="TPG84748.1"/>
    <property type="molecule type" value="Genomic_DNA"/>
</dbReference>
<comment type="caution">
    <text evidence="1">The sequence shown here is derived from an EMBL/GenBank/DDBJ whole genome shotgun (WGS) entry which is preliminary data.</text>
</comment>
<evidence type="ECO:0000313" key="1">
    <source>
        <dbReference type="EMBL" id="TPG84748.1"/>
    </source>
</evidence>
<sequence length="85" mass="9329">MTYEKLKQEIEAASGVREWNPTPSDLGRIASALTALKSRKAIVTRSDVAMIVSRQFPGARFHVTAGVDTKDITSLLTIALKQTRN</sequence>
<name>A0A502IH38_9PSED</name>
<reference evidence="1 2" key="1">
    <citation type="journal article" date="2019" name="Environ. Microbiol.">
        <title>Species interactions and distinct microbial communities in high Arctic permafrost affected cryosols are associated with the CH4 and CO2 gas fluxes.</title>
        <authorList>
            <person name="Altshuler I."/>
            <person name="Hamel J."/>
            <person name="Turney S."/>
            <person name="Magnuson E."/>
            <person name="Levesque R."/>
            <person name="Greer C."/>
            <person name="Whyte L.G."/>
        </authorList>
    </citation>
    <scope>NUCLEOTIDE SEQUENCE [LARGE SCALE GENOMIC DNA]</scope>
    <source>
        <strain evidence="1 2">OWC5</strain>
    </source>
</reference>
<organism evidence="1 2">
    <name type="scientific">Pseudomonas mandelii</name>
    <dbReference type="NCBI Taxonomy" id="75612"/>
    <lineage>
        <taxon>Bacteria</taxon>
        <taxon>Pseudomonadati</taxon>
        <taxon>Pseudomonadota</taxon>
        <taxon>Gammaproteobacteria</taxon>
        <taxon>Pseudomonadales</taxon>
        <taxon>Pseudomonadaceae</taxon>
        <taxon>Pseudomonas</taxon>
    </lineage>
</organism>
<evidence type="ECO:0000313" key="2">
    <source>
        <dbReference type="Proteomes" id="UP000320914"/>
    </source>
</evidence>
<dbReference type="Proteomes" id="UP000320914">
    <property type="component" value="Unassembled WGS sequence"/>
</dbReference>
<protein>
    <submittedName>
        <fullName evidence="1">Uncharacterized protein</fullName>
    </submittedName>
</protein>
<accession>A0A502IH38</accession>
<dbReference type="AlphaFoldDB" id="A0A502IH38"/>
<proteinExistence type="predicted"/>
<gene>
    <name evidence="1" type="ORF">EAH74_12030</name>
</gene>